<accession>A0A2P8D379</accession>
<keyword evidence="5 7" id="KW-1133">Transmembrane helix</keyword>
<dbReference type="RefSeq" id="WP_106523557.1">
    <property type="nucleotide sequence ID" value="NZ_PYGD01000005.1"/>
</dbReference>
<dbReference type="InterPro" id="IPR007353">
    <property type="entry name" value="DUF421"/>
</dbReference>
<gene>
    <name evidence="9" type="ORF">B0I18_105250</name>
</gene>
<evidence type="ECO:0000256" key="5">
    <source>
        <dbReference type="ARBA" id="ARBA00022989"/>
    </source>
</evidence>
<dbReference type="EMBL" id="PYGD01000005">
    <property type="protein sequence ID" value="PSK91665.1"/>
    <property type="molecule type" value="Genomic_DNA"/>
</dbReference>
<proteinExistence type="inferred from homology"/>
<name>A0A2P8D379_9BACT</name>
<dbReference type="PANTHER" id="PTHR34582:SF6">
    <property type="entry name" value="UPF0702 TRANSMEMBRANE PROTEIN YCAP"/>
    <property type="match status" value="1"/>
</dbReference>
<dbReference type="AlphaFoldDB" id="A0A2P8D379"/>
<dbReference type="PANTHER" id="PTHR34582">
    <property type="entry name" value="UPF0702 TRANSMEMBRANE PROTEIN YCAP"/>
    <property type="match status" value="1"/>
</dbReference>
<evidence type="ECO:0000256" key="6">
    <source>
        <dbReference type="ARBA" id="ARBA00023136"/>
    </source>
</evidence>
<evidence type="ECO:0000256" key="2">
    <source>
        <dbReference type="ARBA" id="ARBA00006448"/>
    </source>
</evidence>
<comment type="caution">
    <text evidence="9">The sequence shown here is derived from an EMBL/GenBank/DDBJ whole genome shotgun (WGS) entry which is preliminary data.</text>
</comment>
<evidence type="ECO:0000256" key="3">
    <source>
        <dbReference type="ARBA" id="ARBA00022475"/>
    </source>
</evidence>
<keyword evidence="4 7" id="KW-0812">Transmembrane</keyword>
<evidence type="ECO:0000313" key="10">
    <source>
        <dbReference type="Proteomes" id="UP000240572"/>
    </source>
</evidence>
<dbReference type="GO" id="GO:0005886">
    <property type="term" value="C:plasma membrane"/>
    <property type="evidence" value="ECO:0007669"/>
    <property type="project" value="UniProtKB-SubCell"/>
</dbReference>
<keyword evidence="10" id="KW-1185">Reference proteome</keyword>
<comment type="similarity">
    <text evidence="2">Belongs to the UPF0702 family.</text>
</comment>
<protein>
    <submittedName>
        <fullName evidence="9">Uncharacterized protein DUF421</fullName>
    </submittedName>
</protein>
<evidence type="ECO:0000259" key="8">
    <source>
        <dbReference type="Pfam" id="PF04239"/>
    </source>
</evidence>
<keyword evidence="6 7" id="KW-0472">Membrane</keyword>
<feature type="transmembrane region" description="Helical" evidence="7">
    <location>
        <begin position="45"/>
        <end position="63"/>
    </location>
</feature>
<comment type="subcellular location">
    <subcellularLocation>
        <location evidence="1">Cell membrane</location>
        <topology evidence="1">Multi-pass membrane protein</topology>
    </subcellularLocation>
</comment>
<dbReference type="OrthoDB" id="9793799at2"/>
<feature type="domain" description="YetF C-terminal" evidence="8">
    <location>
        <begin position="92"/>
        <end position="162"/>
    </location>
</feature>
<feature type="transmembrane region" description="Helical" evidence="7">
    <location>
        <begin position="12"/>
        <end position="33"/>
    </location>
</feature>
<dbReference type="InterPro" id="IPR023090">
    <property type="entry name" value="UPF0702_alpha/beta_dom_sf"/>
</dbReference>
<evidence type="ECO:0000256" key="4">
    <source>
        <dbReference type="ARBA" id="ARBA00022692"/>
    </source>
</evidence>
<evidence type="ECO:0000256" key="1">
    <source>
        <dbReference type="ARBA" id="ARBA00004651"/>
    </source>
</evidence>
<dbReference type="Proteomes" id="UP000240572">
    <property type="component" value="Unassembled WGS sequence"/>
</dbReference>
<evidence type="ECO:0000256" key="7">
    <source>
        <dbReference type="SAM" id="Phobius"/>
    </source>
</evidence>
<organism evidence="9 10">
    <name type="scientific">Taibaiella chishuiensis</name>
    <dbReference type="NCBI Taxonomy" id="1434707"/>
    <lineage>
        <taxon>Bacteria</taxon>
        <taxon>Pseudomonadati</taxon>
        <taxon>Bacteroidota</taxon>
        <taxon>Chitinophagia</taxon>
        <taxon>Chitinophagales</taxon>
        <taxon>Chitinophagaceae</taxon>
        <taxon>Taibaiella</taxon>
    </lineage>
</organism>
<sequence length="162" mass="17702">MTITQLLDTDEQLAPLPMMLRALLVFFAALLLLRVGGIRIFGQKSALDNVIVIMLGAVLARGVVGASPLFSAIAASGVMVVVNRLLAWASERNNELNRLLKGNAVVLFENGKLLDEAMKQVNLSKSDLLESLHLEMKQESFEGIDKVILETNGRISFIAKKQ</sequence>
<keyword evidence="3" id="KW-1003">Cell membrane</keyword>
<evidence type="ECO:0000313" key="9">
    <source>
        <dbReference type="EMBL" id="PSK91665.1"/>
    </source>
</evidence>
<dbReference type="Pfam" id="PF04239">
    <property type="entry name" value="DUF421"/>
    <property type="match status" value="1"/>
</dbReference>
<reference evidence="9 10" key="1">
    <citation type="submission" date="2018-03" db="EMBL/GenBank/DDBJ databases">
        <title>Genomic Encyclopedia of Type Strains, Phase III (KMG-III): the genomes of soil and plant-associated and newly described type strains.</title>
        <authorList>
            <person name="Whitman W."/>
        </authorList>
    </citation>
    <scope>NUCLEOTIDE SEQUENCE [LARGE SCALE GENOMIC DNA]</scope>
    <source>
        <strain evidence="9 10">CGMCC 1.12700</strain>
    </source>
</reference>
<dbReference type="Gene3D" id="3.30.240.20">
    <property type="entry name" value="bsu07140 like domains"/>
    <property type="match status" value="1"/>
</dbReference>